<organism evidence="8 9">
    <name type="scientific">Poecilia formosa</name>
    <name type="common">Amazon molly</name>
    <name type="synonym">Limia formosa</name>
    <dbReference type="NCBI Taxonomy" id="48698"/>
    <lineage>
        <taxon>Eukaryota</taxon>
        <taxon>Metazoa</taxon>
        <taxon>Chordata</taxon>
        <taxon>Craniata</taxon>
        <taxon>Vertebrata</taxon>
        <taxon>Euteleostomi</taxon>
        <taxon>Actinopterygii</taxon>
        <taxon>Neopterygii</taxon>
        <taxon>Teleostei</taxon>
        <taxon>Neoteleostei</taxon>
        <taxon>Acanthomorphata</taxon>
        <taxon>Ovalentaria</taxon>
        <taxon>Atherinomorphae</taxon>
        <taxon>Cyprinodontiformes</taxon>
        <taxon>Poeciliidae</taxon>
        <taxon>Poeciliinae</taxon>
        <taxon>Poecilia</taxon>
    </lineage>
</organism>
<dbReference type="Gene3D" id="3.30.160.60">
    <property type="entry name" value="Classic Zinc Finger"/>
    <property type="match status" value="1"/>
</dbReference>
<keyword evidence="3 5" id="KW-0863">Zinc-finger</keyword>
<evidence type="ECO:0000256" key="3">
    <source>
        <dbReference type="ARBA" id="ARBA00022771"/>
    </source>
</evidence>
<evidence type="ECO:0000256" key="2">
    <source>
        <dbReference type="ARBA" id="ARBA00022737"/>
    </source>
</evidence>
<dbReference type="CTD" id="85460"/>
<dbReference type="OrthoDB" id="8069632at2759"/>
<dbReference type="GeneID" id="103149581"/>
<dbReference type="InterPro" id="IPR050688">
    <property type="entry name" value="Zinc_finger/UBP_domain"/>
</dbReference>
<proteinExistence type="predicted"/>
<evidence type="ECO:0000256" key="6">
    <source>
        <dbReference type="SAM" id="MobiDB-lite"/>
    </source>
</evidence>
<dbReference type="PANTHER" id="PTHR24403">
    <property type="entry name" value="ZINC FINGER PROTEIN"/>
    <property type="match status" value="1"/>
</dbReference>
<dbReference type="Proteomes" id="UP000028760">
    <property type="component" value="Unassembled WGS sequence"/>
</dbReference>
<keyword evidence="9" id="KW-1185">Reference proteome</keyword>
<dbReference type="OMA" id="VMGCTVR"/>
<dbReference type="GeneTree" id="ENSGT00940000160595"/>
<dbReference type="AlphaFoldDB" id="A0A087YR97"/>
<dbReference type="InterPro" id="IPR036236">
    <property type="entry name" value="Znf_C2H2_sf"/>
</dbReference>
<evidence type="ECO:0000313" key="8">
    <source>
        <dbReference type="Ensembl" id="ENSPFOP00000020550.2"/>
    </source>
</evidence>
<feature type="region of interest" description="Disordered" evidence="6">
    <location>
        <begin position="245"/>
        <end position="268"/>
    </location>
</feature>
<dbReference type="SMART" id="SM00355">
    <property type="entry name" value="ZnF_C2H2"/>
    <property type="match status" value="3"/>
</dbReference>
<protein>
    <submittedName>
        <fullName evidence="8">Zinc finger protein 518B</fullName>
    </submittedName>
</protein>
<feature type="region of interest" description="Disordered" evidence="6">
    <location>
        <begin position="646"/>
        <end position="673"/>
    </location>
</feature>
<dbReference type="STRING" id="48698.ENSPFOP00000020550"/>
<dbReference type="GO" id="GO:0008270">
    <property type="term" value="F:zinc ion binding"/>
    <property type="evidence" value="ECO:0007669"/>
    <property type="project" value="UniProtKB-KW"/>
</dbReference>
<dbReference type="PROSITE" id="PS00028">
    <property type="entry name" value="ZINC_FINGER_C2H2_1"/>
    <property type="match status" value="1"/>
</dbReference>
<dbReference type="PANTHER" id="PTHR24403:SF82">
    <property type="entry name" value="ZINC FINGER-CONTAINING UBIQUITIN PEPTIDASE 1"/>
    <property type="match status" value="1"/>
</dbReference>
<dbReference type="Ensembl" id="ENSPFOT00000020574.1">
    <property type="protein sequence ID" value="ENSPFOP00000020550.2"/>
    <property type="gene ID" value="ENSPFOG00000020424.1"/>
</dbReference>
<evidence type="ECO:0000256" key="4">
    <source>
        <dbReference type="ARBA" id="ARBA00022833"/>
    </source>
</evidence>
<accession>A0A087YR97</accession>
<reference evidence="8" key="2">
    <citation type="submission" date="2025-08" db="UniProtKB">
        <authorList>
            <consortium name="Ensembl"/>
        </authorList>
    </citation>
    <scope>IDENTIFICATION</scope>
</reference>
<sequence length="817" mass="88893">MKPVTYQSIPSSVNGVHPNMALERLLGTSKVMYCEKCGFTSTDPVVFKTHMIEHGTRFYCFYCNAMSFSEVELNEHLKQHTSKYPFKCLHCGQGYMRKRCMLKHIDRLHSNSITQVPAKSGMTKAPPVAVSSALRSAPTADSLLLPPPPRPVVRVAVPTPSAPAAKLGKTLDTNLTNTTNGNTERLPHLNGLIQPNRALTVSLPEEVNIPAGCLVELVEVKTVNGTKELKLRLISQQENESVIKNTKSATLQDPGPEKPLSSTLHHPNTMRSVSASMCTGSRKQSETKMMANIGVNPPNNPTNVVTKEKVVLKRPSMEIINLECDAVIPNKVSKTILTPMREANTGIRVTQAAPVNHVSSSSGVMSGRGPIRLNAGLHPVTVAAKVSQRIVDERSNSTVDLSKSIPPRRLSDTNNVQEVSAPVKLGAREVRLKSNSASKEDIDVVCLDQQSTPASKSLRSPVPQAIKVRSPAVPVNKDNLTNQTFPIKSSLMKPSSINTPVLSNHTTPTISTCIQEVGSKKIGKDGDVLEPQSFPVISSVFSLSEQPEESQGPIEPLVMALRGIVMHKKQSTSQDQIRNGTDEKLKAPASGRLIQQAEKNGAFTCDVLLTEKSTECVKVKKEVNLQPPALTQNDIHIKKEENGARIGDANKCSHSPDLTPSACEDSKPASPVEKANVVDKVQPATVGKGKADESSRFLTISLKRVQVGIWKKSKKAFKVRISRDKRQLPAGSLDDCTVIYPMPLKEDQLVKRPGPNQPVVVLNHPKPRACVQRTRADSFSDMGASDVTPKCQILKMRLSKGIGQSYEVMGCTVRDFP</sequence>
<dbReference type="RefSeq" id="XP_007568873.1">
    <property type="nucleotide sequence ID" value="XM_007568811.2"/>
</dbReference>
<keyword evidence="2" id="KW-0677">Repeat</keyword>
<dbReference type="InterPro" id="IPR013087">
    <property type="entry name" value="Znf_C2H2_type"/>
</dbReference>
<dbReference type="KEGG" id="pfor:103149581"/>
<dbReference type="eggNOG" id="KOG1721">
    <property type="taxonomic scope" value="Eukaryota"/>
</dbReference>
<name>A0A087YR97_POEFO</name>
<evidence type="ECO:0000313" key="9">
    <source>
        <dbReference type="Proteomes" id="UP000028760"/>
    </source>
</evidence>
<dbReference type="SUPFAM" id="SSF57667">
    <property type="entry name" value="beta-beta-alpha zinc fingers"/>
    <property type="match status" value="1"/>
</dbReference>
<evidence type="ECO:0000256" key="5">
    <source>
        <dbReference type="PROSITE-ProRule" id="PRU00042"/>
    </source>
</evidence>
<evidence type="ECO:0000256" key="1">
    <source>
        <dbReference type="ARBA" id="ARBA00022723"/>
    </source>
</evidence>
<dbReference type="EMBL" id="AYCK01012736">
    <property type="status" value="NOT_ANNOTATED_CDS"/>
    <property type="molecule type" value="Genomic_DNA"/>
</dbReference>
<keyword evidence="4" id="KW-0862">Zinc</keyword>
<dbReference type="PROSITE" id="PS50157">
    <property type="entry name" value="ZINC_FINGER_C2H2_2"/>
    <property type="match status" value="2"/>
</dbReference>
<keyword evidence="1" id="KW-0479">Metal-binding</keyword>
<reference evidence="8" key="3">
    <citation type="submission" date="2025-09" db="UniProtKB">
        <authorList>
            <consortium name="Ensembl"/>
        </authorList>
    </citation>
    <scope>IDENTIFICATION</scope>
</reference>
<evidence type="ECO:0000259" key="7">
    <source>
        <dbReference type="PROSITE" id="PS50157"/>
    </source>
</evidence>
<reference evidence="9" key="1">
    <citation type="submission" date="2013-10" db="EMBL/GenBank/DDBJ databases">
        <authorList>
            <person name="Schartl M."/>
            <person name="Warren W."/>
        </authorList>
    </citation>
    <scope>NUCLEOTIDE SEQUENCE [LARGE SCALE GENOMIC DNA]</scope>
    <source>
        <strain evidence="9">female</strain>
    </source>
</reference>
<feature type="region of interest" description="Disordered" evidence="6">
    <location>
        <begin position="395"/>
        <end position="417"/>
    </location>
</feature>
<feature type="domain" description="C2H2-type" evidence="7">
    <location>
        <begin position="86"/>
        <end position="114"/>
    </location>
</feature>
<feature type="domain" description="C2H2-type" evidence="7">
    <location>
        <begin position="58"/>
        <end position="85"/>
    </location>
</feature>